<dbReference type="Gene3D" id="1.20.120.710">
    <property type="entry name" value="Haloacid dehalogenase hydrolase-like domain"/>
    <property type="match status" value="1"/>
</dbReference>
<dbReference type="SUPFAM" id="SSF56784">
    <property type="entry name" value="HAD-like"/>
    <property type="match status" value="1"/>
</dbReference>
<dbReference type="InterPro" id="IPR036412">
    <property type="entry name" value="HAD-like_sf"/>
</dbReference>
<keyword evidence="4 6" id="KW-0378">Hydrolase</keyword>
<sequence length="223" mass="23991">MGDNISTVLFDLDDTLCEYRRSEADRLANAFTMVGVEPFFTPADVERLVPTVNAESLLDLRLQVFGVLAKENDREPATARRLAHAYEDPDHTNVVFCAGASDALDTLCDDYKLGLVTNGGKAAQQAKLDTLGIADSFDAAVFATPESAVKPDTDPFERALRELGSEPDESVHVGDSLASDVAGANAAGLTSVWVSWGQMPESCTVPDYTVRETGDVGSELWRS</sequence>
<dbReference type="RefSeq" id="WP_258303321.1">
    <property type="nucleotide sequence ID" value="NZ_CP078063.1"/>
</dbReference>
<keyword evidence="3" id="KW-0479">Metal-binding</keyword>
<accession>A0ABY5RJF4</accession>
<dbReference type="PANTHER" id="PTHR46470:SF2">
    <property type="entry name" value="GLYCERALDEHYDE 3-PHOSPHATE PHOSPHATASE"/>
    <property type="match status" value="1"/>
</dbReference>
<proteinExistence type="inferred from homology"/>
<dbReference type="InterPro" id="IPR023214">
    <property type="entry name" value="HAD_sf"/>
</dbReference>
<dbReference type="NCBIfam" id="TIGR01549">
    <property type="entry name" value="HAD-SF-IA-v1"/>
    <property type="match status" value="1"/>
</dbReference>
<dbReference type="SFLD" id="SFLDG01129">
    <property type="entry name" value="C1.5:_HAD__Beta-PGM__Phosphata"/>
    <property type="match status" value="1"/>
</dbReference>
<evidence type="ECO:0000256" key="2">
    <source>
        <dbReference type="ARBA" id="ARBA00007958"/>
    </source>
</evidence>
<dbReference type="InterPro" id="IPR006439">
    <property type="entry name" value="HAD-SF_hydro_IA"/>
</dbReference>
<dbReference type="PANTHER" id="PTHR46470">
    <property type="entry name" value="N-ACYLNEURAMINATE-9-PHOSPHATASE"/>
    <property type="match status" value="1"/>
</dbReference>
<comment type="similarity">
    <text evidence="2">Belongs to the HAD-like hydrolase superfamily.</text>
</comment>
<evidence type="ECO:0000256" key="4">
    <source>
        <dbReference type="ARBA" id="ARBA00022801"/>
    </source>
</evidence>
<dbReference type="GeneID" id="74528736"/>
<dbReference type="EMBL" id="CP078063">
    <property type="protein sequence ID" value="UVE51707.1"/>
    <property type="molecule type" value="Genomic_DNA"/>
</dbReference>
<dbReference type="GO" id="GO:0016787">
    <property type="term" value="F:hydrolase activity"/>
    <property type="evidence" value="ECO:0007669"/>
    <property type="project" value="UniProtKB-KW"/>
</dbReference>
<dbReference type="Gene3D" id="3.40.50.1000">
    <property type="entry name" value="HAD superfamily/HAD-like"/>
    <property type="match status" value="1"/>
</dbReference>
<comment type="cofactor">
    <cofactor evidence="1">
        <name>Mg(2+)</name>
        <dbReference type="ChEBI" id="CHEBI:18420"/>
    </cofactor>
</comment>
<dbReference type="SFLD" id="SFLDS00003">
    <property type="entry name" value="Haloacid_Dehalogenase"/>
    <property type="match status" value="1"/>
</dbReference>
<dbReference type="Proteomes" id="UP001058330">
    <property type="component" value="Chromosome"/>
</dbReference>
<reference evidence="6" key="1">
    <citation type="submission" date="2021-07" db="EMBL/GenBank/DDBJ databases">
        <title>Studies on halocins as antimicrobial molecules from haloarchaea.</title>
        <authorList>
            <person name="Kumar S."/>
            <person name="Khare S.K."/>
        </authorList>
    </citation>
    <scope>NUCLEOTIDE SEQUENCE</scope>
    <source>
        <strain evidence="6">NCIM 5678</strain>
    </source>
</reference>
<gene>
    <name evidence="6" type="ORF">KU306_07520</name>
</gene>
<dbReference type="InterPro" id="IPR051400">
    <property type="entry name" value="HAD-like_hydrolase"/>
</dbReference>
<dbReference type="NCBIfam" id="TIGR01509">
    <property type="entry name" value="HAD-SF-IA-v3"/>
    <property type="match status" value="1"/>
</dbReference>
<dbReference type="InterPro" id="IPR041492">
    <property type="entry name" value="HAD_2"/>
</dbReference>
<keyword evidence="7" id="KW-1185">Reference proteome</keyword>
<evidence type="ECO:0000256" key="1">
    <source>
        <dbReference type="ARBA" id="ARBA00001946"/>
    </source>
</evidence>
<evidence type="ECO:0000313" key="7">
    <source>
        <dbReference type="Proteomes" id="UP001058330"/>
    </source>
</evidence>
<evidence type="ECO:0000256" key="3">
    <source>
        <dbReference type="ARBA" id="ARBA00022723"/>
    </source>
</evidence>
<protein>
    <submittedName>
        <fullName evidence="6">HAD family hydrolase</fullName>
    </submittedName>
</protein>
<keyword evidence="5" id="KW-0460">Magnesium</keyword>
<evidence type="ECO:0000256" key="5">
    <source>
        <dbReference type="ARBA" id="ARBA00022842"/>
    </source>
</evidence>
<name>A0ABY5RJF4_HALLR</name>
<organism evidence="6 7">
    <name type="scientific">Haloferax larsenii</name>
    <dbReference type="NCBI Taxonomy" id="302484"/>
    <lineage>
        <taxon>Archaea</taxon>
        <taxon>Methanobacteriati</taxon>
        <taxon>Methanobacteriota</taxon>
        <taxon>Stenosarchaea group</taxon>
        <taxon>Halobacteria</taxon>
        <taxon>Halobacteriales</taxon>
        <taxon>Haloferacaceae</taxon>
        <taxon>Haloferax</taxon>
    </lineage>
</organism>
<evidence type="ECO:0000313" key="6">
    <source>
        <dbReference type="EMBL" id="UVE51707.1"/>
    </source>
</evidence>
<dbReference type="Pfam" id="PF13419">
    <property type="entry name" value="HAD_2"/>
    <property type="match status" value="1"/>
</dbReference>